<protein>
    <recommendedName>
        <fullName evidence="2">ASCH domain-containing protein</fullName>
    </recommendedName>
</protein>
<evidence type="ECO:0008006" key="2">
    <source>
        <dbReference type="Google" id="ProtNLM"/>
    </source>
</evidence>
<dbReference type="EMBL" id="UINC01229264">
    <property type="protein sequence ID" value="SVE60909.1"/>
    <property type="molecule type" value="Genomic_DNA"/>
</dbReference>
<proteinExistence type="predicted"/>
<reference evidence="1" key="1">
    <citation type="submission" date="2018-05" db="EMBL/GenBank/DDBJ databases">
        <authorList>
            <person name="Lanie J.A."/>
            <person name="Ng W.-L."/>
            <person name="Kazmierczak K.M."/>
            <person name="Andrzejewski T.M."/>
            <person name="Davidsen T.M."/>
            <person name="Wayne K.J."/>
            <person name="Tettelin H."/>
            <person name="Glass J.I."/>
            <person name="Rusch D."/>
            <person name="Podicherti R."/>
            <person name="Tsui H.-C.T."/>
            <person name="Winkler M.E."/>
        </authorList>
    </citation>
    <scope>NUCLEOTIDE SEQUENCE</scope>
</reference>
<name>A0A383EW57_9ZZZZ</name>
<dbReference type="SUPFAM" id="SSF46785">
    <property type="entry name" value="Winged helix' DNA-binding domain"/>
    <property type="match status" value="1"/>
</dbReference>
<evidence type="ECO:0000313" key="1">
    <source>
        <dbReference type="EMBL" id="SVE60909.1"/>
    </source>
</evidence>
<organism evidence="1">
    <name type="scientific">marine metagenome</name>
    <dbReference type="NCBI Taxonomy" id="408172"/>
    <lineage>
        <taxon>unclassified sequences</taxon>
        <taxon>metagenomes</taxon>
        <taxon>ecological metagenomes</taxon>
    </lineage>
</organism>
<gene>
    <name evidence="1" type="ORF">METZ01_LOCUS513763</name>
</gene>
<accession>A0A383EW57</accession>
<sequence length="187" mass="21040">MLIKKAVLQGIASGDIDLAFRCWKRPTVKQGGTLRTAIGVLAIESIEATTRQKITDDDSRRAGYASRSELLEGLSGREGTVFRISLCLSGEDPRAALAQQQPTPEELVALDRRLRRLKWAIDVLRLIHRWPGRRAPDLADEFGLPTDRFKPRVRRLKEFGLTKSLKVGYELSPRGRCVLEHLERGQA</sequence>
<dbReference type="AlphaFoldDB" id="A0A383EW57"/>
<dbReference type="InterPro" id="IPR036390">
    <property type="entry name" value="WH_DNA-bd_sf"/>
</dbReference>